<feature type="domain" description="Type III secretion system flagellar brake protein YcgR PilZN" evidence="5">
    <location>
        <begin position="9"/>
        <end position="113"/>
    </location>
</feature>
<dbReference type="SUPFAM" id="SSF141371">
    <property type="entry name" value="PilZ domain-like"/>
    <property type="match status" value="1"/>
</dbReference>
<sequence>MAEGASENLVSNPAEIASLLASLYRKHASITVNFRGKSQHYASMILDLDREEGVFYLDEFNPPSGHKRALSGEPFSIRASTQGLSIFFNHCQLLDIIKEEKGAIYKVAFPKLVKHDQKRQAFRARVLRSMSAPITLLSYERGEPFKGSLVDLSNGGCNFILNELVDPPLRDLEIFEELTLDIEDFERSITVAAEMRRISEDEQKEITSCGVRFINVDGSTQAEIDRLVMFLQREALRMDVSRQ</sequence>
<dbReference type="Gene3D" id="2.40.10.220">
    <property type="entry name" value="predicted glycosyltransferase like domains"/>
    <property type="match status" value="1"/>
</dbReference>
<dbReference type="InterPro" id="IPR009926">
    <property type="entry name" value="T3SS_YcgR_PilZN"/>
</dbReference>
<evidence type="ECO:0000313" key="6">
    <source>
        <dbReference type="EMBL" id="SFB98058.1"/>
    </source>
</evidence>
<reference evidence="6 7" key="1">
    <citation type="submission" date="2016-10" db="EMBL/GenBank/DDBJ databases">
        <authorList>
            <person name="de Groot N.N."/>
        </authorList>
    </citation>
    <scope>NUCLEOTIDE SEQUENCE [LARGE SCALE GENOMIC DNA]</scope>
    <source>
        <strain evidence="6 7">DSM 18438</strain>
    </source>
</reference>
<dbReference type="InterPro" id="IPR009875">
    <property type="entry name" value="PilZ_domain"/>
</dbReference>
<dbReference type="Proteomes" id="UP000199058">
    <property type="component" value="Unassembled WGS sequence"/>
</dbReference>
<protein>
    <submittedName>
        <fullName evidence="6">C-di-GMP-binding flagellar brake protein YcgR, contains PilZNR and PilZ domains</fullName>
    </submittedName>
</protein>
<keyword evidence="6" id="KW-0282">Flagellum</keyword>
<evidence type="ECO:0000256" key="3">
    <source>
        <dbReference type="ARBA" id="ARBA00023143"/>
    </source>
</evidence>
<gene>
    <name evidence="6" type="ORF">SAMN05660443_0983</name>
</gene>
<keyword evidence="2" id="KW-0547">Nucleotide-binding</keyword>
<evidence type="ECO:0000259" key="5">
    <source>
        <dbReference type="Pfam" id="PF07317"/>
    </source>
</evidence>
<dbReference type="RefSeq" id="WP_091960088.1">
    <property type="nucleotide sequence ID" value="NZ_FOLH01000002.1"/>
</dbReference>
<keyword evidence="1" id="KW-0973">c-di-GMP</keyword>
<feature type="domain" description="PilZ" evidence="4">
    <location>
        <begin position="117"/>
        <end position="229"/>
    </location>
</feature>
<name>A0A1I1FK60_9GAMM</name>
<organism evidence="6 7">
    <name type="scientific">Marinospirillum celere</name>
    <dbReference type="NCBI Taxonomy" id="1122252"/>
    <lineage>
        <taxon>Bacteria</taxon>
        <taxon>Pseudomonadati</taxon>
        <taxon>Pseudomonadota</taxon>
        <taxon>Gammaproteobacteria</taxon>
        <taxon>Oceanospirillales</taxon>
        <taxon>Oceanospirillaceae</taxon>
        <taxon>Marinospirillum</taxon>
    </lineage>
</organism>
<accession>A0A1I1FK60</accession>
<dbReference type="InterPro" id="IPR012349">
    <property type="entry name" value="Split_barrel_FMN-bd"/>
</dbReference>
<dbReference type="EMBL" id="FOLH01000002">
    <property type="protein sequence ID" value="SFB98058.1"/>
    <property type="molecule type" value="Genomic_DNA"/>
</dbReference>
<keyword evidence="6" id="KW-0969">Cilium</keyword>
<dbReference type="Pfam" id="PF07317">
    <property type="entry name" value="PilZN"/>
    <property type="match status" value="1"/>
</dbReference>
<dbReference type="AlphaFoldDB" id="A0A1I1FK60"/>
<evidence type="ECO:0000256" key="2">
    <source>
        <dbReference type="ARBA" id="ARBA00022741"/>
    </source>
</evidence>
<dbReference type="Gene3D" id="2.30.110.10">
    <property type="entry name" value="Electron Transport, Fmn-binding Protein, Chain A"/>
    <property type="match status" value="1"/>
</dbReference>
<proteinExistence type="predicted"/>
<evidence type="ECO:0000313" key="7">
    <source>
        <dbReference type="Proteomes" id="UP000199058"/>
    </source>
</evidence>
<evidence type="ECO:0000259" key="4">
    <source>
        <dbReference type="Pfam" id="PF07238"/>
    </source>
</evidence>
<dbReference type="OrthoDB" id="6746848at2"/>
<keyword evidence="6" id="KW-0966">Cell projection</keyword>
<dbReference type="Pfam" id="PF07238">
    <property type="entry name" value="PilZ"/>
    <property type="match status" value="1"/>
</dbReference>
<keyword evidence="7" id="KW-1185">Reference proteome</keyword>
<keyword evidence="3" id="KW-0975">Bacterial flagellum</keyword>
<dbReference type="GO" id="GO:0035438">
    <property type="term" value="F:cyclic-di-GMP binding"/>
    <property type="evidence" value="ECO:0007669"/>
    <property type="project" value="InterPro"/>
</dbReference>
<evidence type="ECO:0000256" key="1">
    <source>
        <dbReference type="ARBA" id="ARBA00022636"/>
    </source>
</evidence>
<dbReference type="STRING" id="1122252.SAMN05660443_0983"/>